<protein>
    <submittedName>
        <fullName evidence="1">Uncharacterized protein</fullName>
    </submittedName>
</protein>
<dbReference type="AlphaFoldDB" id="A0A9J5WHZ7"/>
<dbReference type="EMBL" id="JACXVP010000011">
    <property type="protein sequence ID" value="KAG5574852.1"/>
    <property type="molecule type" value="Genomic_DNA"/>
</dbReference>
<dbReference type="OrthoDB" id="696485at2759"/>
<dbReference type="Proteomes" id="UP000824120">
    <property type="component" value="Chromosome 11"/>
</dbReference>
<reference evidence="1 2" key="1">
    <citation type="submission" date="2020-09" db="EMBL/GenBank/DDBJ databases">
        <title>De no assembly of potato wild relative species, Solanum commersonii.</title>
        <authorList>
            <person name="Cho K."/>
        </authorList>
    </citation>
    <scope>NUCLEOTIDE SEQUENCE [LARGE SCALE GENOMIC DNA]</scope>
    <source>
        <strain evidence="1">LZ3.2</strain>
        <tissue evidence="1">Leaf</tissue>
    </source>
</reference>
<gene>
    <name evidence="1" type="ORF">H5410_054986</name>
</gene>
<name>A0A9J5WHZ7_SOLCO</name>
<proteinExistence type="predicted"/>
<evidence type="ECO:0000313" key="1">
    <source>
        <dbReference type="EMBL" id="KAG5574852.1"/>
    </source>
</evidence>
<accession>A0A9J5WHZ7</accession>
<evidence type="ECO:0000313" key="2">
    <source>
        <dbReference type="Proteomes" id="UP000824120"/>
    </source>
</evidence>
<comment type="caution">
    <text evidence="1">The sequence shown here is derived from an EMBL/GenBank/DDBJ whole genome shotgun (WGS) entry which is preliminary data.</text>
</comment>
<keyword evidence="2" id="KW-1185">Reference proteome</keyword>
<sequence length="169" mass="19864">MALLGARMENHRRMWHDFSAKLTLSGEWFEDPKRDTVGDVNREYFFTIYTLSVYCENDTISANVDPEIATVVEHVRLYTGVKRTMPRTTFEVLTHWQGIGKRGSKEDWWKNIPGCIWWTLWKGRNGRCFEGKVSSPEEIKMRCLSVLYFWCKQNLVGEVDSLVEFKSQL</sequence>
<organism evidence="1 2">
    <name type="scientific">Solanum commersonii</name>
    <name type="common">Commerson's wild potato</name>
    <name type="synonym">Commerson's nightshade</name>
    <dbReference type="NCBI Taxonomy" id="4109"/>
    <lineage>
        <taxon>Eukaryota</taxon>
        <taxon>Viridiplantae</taxon>
        <taxon>Streptophyta</taxon>
        <taxon>Embryophyta</taxon>
        <taxon>Tracheophyta</taxon>
        <taxon>Spermatophyta</taxon>
        <taxon>Magnoliopsida</taxon>
        <taxon>eudicotyledons</taxon>
        <taxon>Gunneridae</taxon>
        <taxon>Pentapetalae</taxon>
        <taxon>asterids</taxon>
        <taxon>lamiids</taxon>
        <taxon>Solanales</taxon>
        <taxon>Solanaceae</taxon>
        <taxon>Solanoideae</taxon>
        <taxon>Solaneae</taxon>
        <taxon>Solanum</taxon>
    </lineage>
</organism>